<dbReference type="AlphaFoldDB" id="A0A9N9RXE7"/>
<keyword evidence="2" id="KW-1185">Reference proteome</keyword>
<accession>A0A9N9RXE7</accession>
<organism evidence="1 2">
    <name type="scientific">Chironomus riparius</name>
    <dbReference type="NCBI Taxonomy" id="315576"/>
    <lineage>
        <taxon>Eukaryota</taxon>
        <taxon>Metazoa</taxon>
        <taxon>Ecdysozoa</taxon>
        <taxon>Arthropoda</taxon>
        <taxon>Hexapoda</taxon>
        <taxon>Insecta</taxon>
        <taxon>Pterygota</taxon>
        <taxon>Neoptera</taxon>
        <taxon>Endopterygota</taxon>
        <taxon>Diptera</taxon>
        <taxon>Nematocera</taxon>
        <taxon>Chironomoidea</taxon>
        <taxon>Chironomidae</taxon>
        <taxon>Chironominae</taxon>
        <taxon>Chironomus</taxon>
    </lineage>
</organism>
<name>A0A9N9RXE7_9DIPT</name>
<proteinExistence type="predicted"/>
<dbReference type="EMBL" id="OU895879">
    <property type="protein sequence ID" value="CAG9806785.1"/>
    <property type="molecule type" value="Genomic_DNA"/>
</dbReference>
<protein>
    <submittedName>
        <fullName evidence="1">Uncharacterized protein</fullName>
    </submittedName>
</protein>
<gene>
    <name evidence="1" type="ORF">CHIRRI_LOCUS9639</name>
</gene>
<evidence type="ECO:0000313" key="2">
    <source>
        <dbReference type="Proteomes" id="UP001153620"/>
    </source>
</evidence>
<dbReference type="OrthoDB" id="8041494at2759"/>
<reference evidence="1" key="2">
    <citation type="submission" date="2022-10" db="EMBL/GenBank/DDBJ databases">
        <authorList>
            <consortium name="ENA_rothamsted_submissions"/>
            <consortium name="culmorum"/>
            <person name="King R."/>
        </authorList>
    </citation>
    <scope>NUCLEOTIDE SEQUENCE</scope>
</reference>
<sequence>MSSIACRCRHPIFSGSGLGDIRLYKSSPRLQYGANIRLVEGRNLGGAFTRFFRYIAPIVQKALPFIKSGAKAAGKEVLQGGLEILENINDKPLKDLMKEQTKKRVQNLSEKAAQTLKKNLSEELMIFEKKPNQVAIDSSEFVKVSSVNSIENSNIVEFRDLGSARAFKALSQTLLVADIQVIKSDGKLYTSEDSKQPTLANNILASLIKSISLSLNNVNVVTISETYAQREYIEDVLNYNEETVKNKLWMQGLYPIETAAEKIKESTKNSKIIQLITTLNLCTTSKLLIPNVDIYIKLELANAAFPIIEDDTSTSKIVIKNIYLMMKYVYCKTGYNMFVERELSDKTKAVYDFKSSLILNYTLPNNTTEFSIPSIYTGAKPSFVLIAFVKTSSFLGDNKEDPHKYQIFDMNKFNFILNGQLHPKTPFVFKNDETEQKIAKLYMNLQHSIGMDCNNESNLVTQKNFTTNNFFISLDLSSFNFALSDINEATENVNLGFSVVFSKPTPHPITALLYILRPRCFEISPARVVDVIY</sequence>
<dbReference type="Proteomes" id="UP001153620">
    <property type="component" value="Chromosome 3"/>
</dbReference>
<reference evidence="1" key="1">
    <citation type="submission" date="2022-01" db="EMBL/GenBank/DDBJ databases">
        <authorList>
            <person name="King R."/>
        </authorList>
    </citation>
    <scope>NUCLEOTIDE SEQUENCE</scope>
</reference>
<evidence type="ECO:0000313" key="1">
    <source>
        <dbReference type="EMBL" id="CAG9806785.1"/>
    </source>
</evidence>